<evidence type="ECO:0000256" key="1">
    <source>
        <dbReference type="SAM" id="Coils"/>
    </source>
</evidence>
<proteinExistence type="predicted"/>
<dbReference type="EMBL" id="JAWJAY010000001">
    <property type="protein sequence ID" value="MDV2884009.1"/>
    <property type="molecule type" value="Genomic_DNA"/>
</dbReference>
<dbReference type="PANTHER" id="PTHR37423">
    <property type="entry name" value="SOLUBLE LYTIC MUREIN TRANSGLYCOSYLASE-RELATED"/>
    <property type="match status" value="1"/>
</dbReference>
<reference evidence="4" key="1">
    <citation type="submission" date="2023-10" db="EMBL/GenBank/DDBJ databases">
        <title>Screening of Alkalihalophilus pseudofirmusBZ-TG-HK211 and Its Alleviation of Salt Stress on Rapeseed Growth.</title>
        <authorList>
            <person name="Zhao B."/>
            <person name="Guo T."/>
        </authorList>
    </citation>
    <scope>NUCLEOTIDE SEQUENCE</scope>
    <source>
        <strain evidence="4">BZ-TG-HK211</strain>
    </source>
</reference>
<keyword evidence="2" id="KW-1133">Transmembrane helix</keyword>
<feature type="transmembrane region" description="Helical" evidence="2">
    <location>
        <begin position="5"/>
        <end position="23"/>
    </location>
</feature>
<dbReference type="PANTHER" id="PTHR37423:SF2">
    <property type="entry name" value="MEMBRANE-BOUND LYTIC MUREIN TRANSGLYCOSYLASE C"/>
    <property type="match status" value="1"/>
</dbReference>
<name>A0AAJ2KZQ8_ALKPS</name>
<keyword evidence="2" id="KW-0472">Membrane</keyword>
<feature type="coiled-coil region" evidence="1">
    <location>
        <begin position="25"/>
        <end position="52"/>
    </location>
</feature>
<evidence type="ECO:0000313" key="5">
    <source>
        <dbReference type="Proteomes" id="UP001285636"/>
    </source>
</evidence>
<dbReference type="SUPFAM" id="SSF53955">
    <property type="entry name" value="Lysozyme-like"/>
    <property type="match status" value="1"/>
</dbReference>
<evidence type="ECO:0000313" key="4">
    <source>
        <dbReference type="EMBL" id="MDV2884009.1"/>
    </source>
</evidence>
<accession>A0AAJ2KZQ8</accession>
<keyword evidence="2" id="KW-0812">Transmembrane</keyword>
<gene>
    <name evidence="4" type="ORF">RYX45_02360</name>
</gene>
<dbReference type="RefSeq" id="WP_323465775.1">
    <property type="nucleotide sequence ID" value="NZ_CP144224.1"/>
</dbReference>
<dbReference type="Proteomes" id="UP001285636">
    <property type="component" value="Unassembled WGS sequence"/>
</dbReference>
<protein>
    <submittedName>
        <fullName evidence="4">Transglycosylase SLT domain-containing protein</fullName>
    </submittedName>
</protein>
<dbReference type="AlphaFoldDB" id="A0AAJ2KZQ8"/>
<organism evidence="4 5">
    <name type="scientific">Alkalihalophilus pseudofirmus</name>
    <name type="common">Bacillus pseudofirmus</name>
    <dbReference type="NCBI Taxonomy" id="79885"/>
    <lineage>
        <taxon>Bacteria</taxon>
        <taxon>Bacillati</taxon>
        <taxon>Bacillota</taxon>
        <taxon>Bacilli</taxon>
        <taxon>Bacillales</taxon>
        <taxon>Bacillaceae</taxon>
        <taxon>Alkalihalophilus</taxon>
    </lineage>
</organism>
<dbReference type="InterPro" id="IPR023346">
    <property type="entry name" value="Lysozyme-like_dom_sf"/>
</dbReference>
<comment type="caution">
    <text evidence="4">The sequence shown here is derived from an EMBL/GenBank/DDBJ whole genome shotgun (WGS) entry which is preliminary data.</text>
</comment>
<dbReference type="Pfam" id="PF01464">
    <property type="entry name" value="SLT"/>
    <property type="match status" value="1"/>
</dbReference>
<evidence type="ECO:0000256" key="2">
    <source>
        <dbReference type="SAM" id="Phobius"/>
    </source>
</evidence>
<keyword evidence="1" id="KW-0175">Coiled coil</keyword>
<evidence type="ECO:0000259" key="3">
    <source>
        <dbReference type="Pfam" id="PF01464"/>
    </source>
</evidence>
<dbReference type="Gene3D" id="1.10.530.10">
    <property type="match status" value="1"/>
</dbReference>
<feature type="domain" description="Transglycosylase SLT" evidence="3">
    <location>
        <begin position="101"/>
        <end position="215"/>
    </location>
</feature>
<sequence>MKKQYFWLLAVLTLAIGVGYYFYQTIQLQEAVEKSEEKIEELQTAVEVKEMELYYAGEGSKLEKDTGYDSWMRSVQLSEDLYEDSEGRFKKEWGIFLGEVAEQHDIDPLIVYEMLRTETGGKFDPTLVGPETRYGHAYGMAQFMKNTAPWIAEKAGLEYSDELLYDPIYSIELAIEYLGFLYDRYEDWDHALTAYHRGMYGLEKYIDENGHAASWYAVEIQENAESLEGFAYLNQR</sequence>
<dbReference type="InterPro" id="IPR008258">
    <property type="entry name" value="Transglycosylase_SLT_dom_1"/>
</dbReference>